<sequence>MKAQTKVITGAAVLSAASFCGYKWQRLGGITKKNYRQVKNDIPTLFIHGYAGTRLSTGFMLRRFEKKGWGSKTCVIKVKDHQKIKIIGDPTVPGCFIQVLFDENRVSVMKQSNWLWRVMATLKLKYHVNEVNLVAHSMGGVVVMRYLSSHGNYYRLPRVNKVVTIGSPFNDSDPGKTTAFIESYLLTQKGPVFETMLFNRMRQHNFLVSPQIKFLNIAGDLGYQPHSDGAVSVNSVRSLRYLIKNPENYTEKIMYGKKAAHTLLHENPEVDQLIGEFLFNVKK</sequence>
<dbReference type="Proteomes" id="UP000051500">
    <property type="component" value="Unassembled WGS sequence"/>
</dbReference>
<dbReference type="RefSeq" id="WP_051188955.1">
    <property type="nucleotide sequence ID" value="NZ_JQBZ01000025.1"/>
</dbReference>
<comment type="caution">
    <text evidence="1">The sequence shown here is derived from an EMBL/GenBank/DDBJ whole genome shotgun (WGS) entry which is preliminary data.</text>
</comment>
<dbReference type="PANTHER" id="PTHR37946:SF1">
    <property type="entry name" value="SLL1969 PROTEIN"/>
    <property type="match status" value="1"/>
</dbReference>
<name>A0A0R2KGG7_9LACO</name>
<evidence type="ECO:0008006" key="3">
    <source>
        <dbReference type="Google" id="ProtNLM"/>
    </source>
</evidence>
<proteinExistence type="predicted"/>
<dbReference type="EMBL" id="JQBZ01000025">
    <property type="protein sequence ID" value="KRN88463.1"/>
    <property type="molecule type" value="Genomic_DNA"/>
</dbReference>
<gene>
    <name evidence="1" type="ORF">IV53_GL000427</name>
</gene>
<dbReference type="eggNOG" id="COG4814">
    <property type="taxonomic scope" value="Bacteria"/>
</dbReference>
<evidence type="ECO:0000313" key="1">
    <source>
        <dbReference type="EMBL" id="KRN88463.1"/>
    </source>
</evidence>
<dbReference type="AlphaFoldDB" id="A0A0R2KGG7"/>
<keyword evidence="2" id="KW-1185">Reference proteome</keyword>
<accession>A0A0R2KGG7</accession>
<dbReference type="InterPro" id="IPR029058">
    <property type="entry name" value="AB_hydrolase_fold"/>
</dbReference>
<organism evidence="1 2">
    <name type="scientific">Ligilactobacillus ceti DSM 22408</name>
    <dbReference type="NCBI Taxonomy" id="1122146"/>
    <lineage>
        <taxon>Bacteria</taxon>
        <taxon>Bacillati</taxon>
        <taxon>Bacillota</taxon>
        <taxon>Bacilli</taxon>
        <taxon>Lactobacillales</taxon>
        <taxon>Lactobacillaceae</taxon>
        <taxon>Ligilactobacillus</taxon>
    </lineage>
</organism>
<dbReference type="PATRIC" id="fig|1122146.4.peg.439"/>
<dbReference type="Gene3D" id="3.40.50.1820">
    <property type="entry name" value="alpha/beta hydrolase"/>
    <property type="match status" value="1"/>
</dbReference>
<dbReference type="PANTHER" id="PTHR37946">
    <property type="entry name" value="SLL1969 PROTEIN"/>
    <property type="match status" value="1"/>
</dbReference>
<protein>
    <recommendedName>
        <fullName evidence="3">Alpha/beta hydrolase</fullName>
    </recommendedName>
</protein>
<reference evidence="1 2" key="1">
    <citation type="journal article" date="2015" name="Genome Announc.">
        <title>Expanding the biotechnology potential of lactobacilli through comparative genomics of 213 strains and associated genera.</title>
        <authorList>
            <person name="Sun Z."/>
            <person name="Harris H.M."/>
            <person name="McCann A."/>
            <person name="Guo C."/>
            <person name="Argimon S."/>
            <person name="Zhang W."/>
            <person name="Yang X."/>
            <person name="Jeffery I.B."/>
            <person name="Cooney J.C."/>
            <person name="Kagawa T.F."/>
            <person name="Liu W."/>
            <person name="Song Y."/>
            <person name="Salvetti E."/>
            <person name="Wrobel A."/>
            <person name="Rasinkangas P."/>
            <person name="Parkhill J."/>
            <person name="Rea M.C."/>
            <person name="O'Sullivan O."/>
            <person name="Ritari J."/>
            <person name="Douillard F.P."/>
            <person name="Paul Ross R."/>
            <person name="Yang R."/>
            <person name="Briner A.E."/>
            <person name="Felis G.E."/>
            <person name="de Vos W.M."/>
            <person name="Barrangou R."/>
            <person name="Klaenhammer T.R."/>
            <person name="Caufield P.W."/>
            <person name="Cui Y."/>
            <person name="Zhang H."/>
            <person name="O'Toole P.W."/>
        </authorList>
    </citation>
    <scope>NUCLEOTIDE SEQUENCE [LARGE SCALE GENOMIC DNA]</scope>
    <source>
        <strain evidence="1 2">DSM 22408</strain>
    </source>
</reference>
<dbReference type="SUPFAM" id="SSF53474">
    <property type="entry name" value="alpha/beta-Hydrolases"/>
    <property type="match status" value="1"/>
</dbReference>
<dbReference type="Pfam" id="PF06028">
    <property type="entry name" value="DUF915"/>
    <property type="match status" value="1"/>
</dbReference>
<dbReference type="OrthoDB" id="503948at2"/>
<dbReference type="InterPro" id="IPR010315">
    <property type="entry name" value="DUF915_hydro-like"/>
</dbReference>
<evidence type="ECO:0000313" key="2">
    <source>
        <dbReference type="Proteomes" id="UP000051500"/>
    </source>
</evidence>
<dbReference type="STRING" id="1122146.IV53_GL000427"/>